<reference evidence="1" key="1">
    <citation type="submission" date="2021-01" db="EMBL/GenBank/DDBJ databases">
        <authorList>
            <consortium name="Genoscope - CEA"/>
            <person name="William W."/>
        </authorList>
    </citation>
    <scope>NUCLEOTIDE SEQUENCE</scope>
</reference>
<organism evidence="1 2">
    <name type="scientific">Paramecium sonneborni</name>
    <dbReference type="NCBI Taxonomy" id="65129"/>
    <lineage>
        <taxon>Eukaryota</taxon>
        <taxon>Sar</taxon>
        <taxon>Alveolata</taxon>
        <taxon>Ciliophora</taxon>
        <taxon>Intramacronucleata</taxon>
        <taxon>Oligohymenophorea</taxon>
        <taxon>Peniculida</taxon>
        <taxon>Parameciidae</taxon>
        <taxon>Paramecium</taxon>
    </lineage>
</organism>
<gene>
    <name evidence="1" type="ORF">PSON_ATCC_30995.1.T0310193</name>
</gene>
<dbReference type="Proteomes" id="UP000692954">
    <property type="component" value="Unassembled WGS sequence"/>
</dbReference>
<protein>
    <submittedName>
        <fullName evidence="1">Uncharacterized protein</fullName>
    </submittedName>
</protein>
<name>A0A8S1M7T7_9CILI</name>
<dbReference type="EMBL" id="CAJJDN010000031">
    <property type="protein sequence ID" value="CAD8073901.1"/>
    <property type="molecule type" value="Genomic_DNA"/>
</dbReference>
<sequence length="86" mass="10169">MNLYGATILDKDRLKELQELLGKIKQMIDQEVNQLSSDQLVVINVYQRQQLIKYFVLSPVEKTYINKIEDELVETVKIRNDILFLK</sequence>
<evidence type="ECO:0000313" key="1">
    <source>
        <dbReference type="EMBL" id="CAD8073901.1"/>
    </source>
</evidence>
<dbReference type="AlphaFoldDB" id="A0A8S1M7T7"/>
<comment type="caution">
    <text evidence="1">The sequence shown here is derived from an EMBL/GenBank/DDBJ whole genome shotgun (WGS) entry which is preliminary data.</text>
</comment>
<proteinExistence type="predicted"/>
<evidence type="ECO:0000313" key="2">
    <source>
        <dbReference type="Proteomes" id="UP000692954"/>
    </source>
</evidence>
<accession>A0A8S1M7T7</accession>
<keyword evidence="2" id="KW-1185">Reference proteome</keyword>